<name>A0ABT1S7U7_9FIRM</name>
<dbReference type="SMART" id="SM01078">
    <property type="entry name" value="CGGC"/>
    <property type="match status" value="1"/>
</dbReference>
<accession>A0ABT1S7U7</accession>
<sequence>MKIAIGICEKINGKCSTMGCFRTYNNKEKHFSQYKNIETELISLFSCNICSMDSKENIITIAERLKDSGVDRVHLGACAVKCKADRKDEIKEIFESMDIEVVEGTH</sequence>
<dbReference type="EMBL" id="JANGAC010000003">
    <property type="protein sequence ID" value="MCQ4922540.1"/>
    <property type="molecule type" value="Genomic_DNA"/>
</dbReference>
<dbReference type="Proteomes" id="UP001524478">
    <property type="component" value="Unassembled WGS sequence"/>
</dbReference>
<evidence type="ECO:0000313" key="3">
    <source>
        <dbReference type="Proteomes" id="UP001524478"/>
    </source>
</evidence>
<dbReference type="Pfam" id="PF08821">
    <property type="entry name" value="CGGC"/>
    <property type="match status" value="1"/>
</dbReference>
<evidence type="ECO:0000313" key="2">
    <source>
        <dbReference type="EMBL" id="MCQ4922540.1"/>
    </source>
</evidence>
<dbReference type="RefSeq" id="WP_216561353.1">
    <property type="nucleotide sequence ID" value="NZ_JAHLOH010000047.1"/>
</dbReference>
<gene>
    <name evidence="2" type="ORF">NE686_05545</name>
</gene>
<evidence type="ECO:0000259" key="1">
    <source>
        <dbReference type="SMART" id="SM01078"/>
    </source>
</evidence>
<feature type="domain" description="CGGC" evidence="1">
    <location>
        <begin position="2"/>
        <end position="106"/>
    </location>
</feature>
<organism evidence="2 3">
    <name type="scientific">Tissierella carlieri</name>
    <dbReference type="NCBI Taxonomy" id="689904"/>
    <lineage>
        <taxon>Bacteria</taxon>
        <taxon>Bacillati</taxon>
        <taxon>Bacillota</taxon>
        <taxon>Tissierellia</taxon>
        <taxon>Tissierellales</taxon>
        <taxon>Tissierellaceae</taxon>
        <taxon>Tissierella</taxon>
    </lineage>
</organism>
<protein>
    <submittedName>
        <fullName evidence="2">CGGC domain-containing protein</fullName>
    </submittedName>
</protein>
<keyword evidence="3" id="KW-1185">Reference proteome</keyword>
<proteinExistence type="predicted"/>
<reference evidence="2 3" key="1">
    <citation type="submission" date="2022-06" db="EMBL/GenBank/DDBJ databases">
        <title>Isolation of gut microbiota from human fecal samples.</title>
        <authorList>
            <person name="Pamer E.G."/>
            <person name="Barat B."/>
            <person name="Waligurski E."/>
            <person name="Medina S."/>
            <person name="Paddock L."/>
            <person name="Mostad J."/>
        </authorList>
    </citation>
    <scope>NUCLEOTIDE SEQUENCE [LARGE SCALE GENOMIC DNA]</scope>
    <source>
        <strain evidence="2 3">DFI.7.95</strain>
    </source>
</reference>
<comment type="caution">
    <text evidence="2">The sequence shown here is derived from an EMBL/GenBank/DDBJ whole genome shotgun (WGS) entry which is preliminary data.</text>
</comment>
<dbReference type="InterPro" id="IPR014925">
    <property type="entry name" value="CGGC_dom"/>
</dbReference>